<evidence type="ECO:0000256" key="4">
    <source>
        <dbReference type="ARBA" id="ARBA00023163"/>
    </source>
</evidence>
<name>A0A364KQX7_TALAM</name>
<dbReference type="GeneID" id="63791175"/>
<keyword evidence="8" id="KW-1185">Reference proteome</keyword>
<evidence type="ECO:0000313" key="8">
    <source>
        <dbReference type="Proteomes" id="UP000249363"/>
    </source>
</evidence>
<evidence type="ECO:0000256" key="1">
    <source>
        <dbReference type="ARBA" id="ARBA00022723"/>
    </source>
</evidence>
<sequence length="581" mass="65639">MNLDPMQLLTEETIEMPPGTSLPTSGTDSSAYCENVPSVKALPFELPLPLSTETGGHLPSDLLTEMQMVDSTTFAPPSQAQLITAQIKSAEFKQFHQAWPLLHVPTFKAETTSTLLTSALMWMQNANRHHLLLDEISQKLTRALIVRTTEQDLTDKPGTETPLQTLQALVIALIYAISVDASTSTLNWSAQWIDIAVSMFRRLGILNNQWLPEDQGQLAEERWVQAEQMKRLVYAVLRIDAYLCIILDRPPTLRYQEIRLSLPVSDELWRAETREARTRLHWYEPAGRSRSAFSTMMRDGLETQGFMTGYLRMPRLSLEDNHFSLCSFMSELWGICRETHEEHHLSYRSPELNRTADRVRTWKGYLQDWRAHIEQTDDLEHTFFSDSAGDVSPFLGLNLTLHHLVSLKMYANLRLLEYKRCCINCHDADVENVLRAWTQSADGREAVYHAVQLKKIYEHQSTLYKSSDHRLANVLGSAGLLASAVVLCFYSTKVSTVAAGGRGTDSDEAIVAENGIELAQSKLVGTPDYHTWISQGGLATVNGVPLHVFSVPRLSSWYHDELAPYPAYSSRLVDFLLTLKT</sequence>
<evidence type="ECO:0000256" key="5">
    <source>
        <dbReference type="ARBA" id="ARBA00023242"/>
    </source>
</evidence>
<dbReference type="Proteomes" id="UP000249363">
    <property type="component" value="Unassembled WGS sequence"/>
</dbReference>
<keyword evidence="4" id="KW-0804">Transcription</keyword>
<dbReference type="CDD" id="cd12148">
    <property type="entry name" value="fungal_TF_MHR"/>
    <property type="match status" value="1"/>
</dbReference>
<evidence type="ECO:0000259" key="6">
    <source>
        <dbReference type="Pfam" id="PF04082"/>
    </source>
</evidence>
<evidence type="ECO:0000313" key="7">
    <source>
        <dbReference type="EMBL" id="RAO65946.1"/>
    </source>
</evidence>
<dbReference type="AlphaFoldDB" id="A0A364KQX7"/>
<feature type="domain" description="Xylanolytic transcriptional activator regulatory" evidence="6">
    <location>
        <begin position="92"/>
        <end position="362"/>
    </location>
</feature>
<evidence type="ECO:0000256" key="2">
    <source>
        <dbReference type="ARBA" id="ARBA00022833"/>
    </source>
</evidence>
<dbReference type="GO" id="GO:0006351">
    <property type="term" value="P:DNA-templated transcription"/>
    <property type="evidence" value="ECO:0007669"/>
    <property type="project" value="InterPro"/>
</dbReference>
<dbReference type="EMBL" id="MIKG01000002">
    <property type="protein sequence ID" value="RAO65946.1"/>
    <property type="molecule type" value="Genomic_DNA"/>
</dbReference>
<proteinExistence type="predicted"/>
<keyword evidence="3" id="KW-0805">Transcription regulation</keyword>
<dbReference type="PANTHER" id="PTHR47660">
    <property type="entry name" value="TRANSCRIPTION FACTOR WITH C2H2 AND ZN(2)-CYS(6) DNA BINDING DOMAIN (EUROFUNG)-RELATED-RELATED"/>
    <property type="match status" value="1"/>
</dbReference>
<organism evidence="7 8">
    <name type="scientific">Talaromyces amestolkiae</name>
    <dbReference type="NCBI Taxonomy" id="1196081"/>
    <lineage>
        <taxon>Eukaryota</taxon>
        <taxon>Fungi</taxon>
        <taxon>Dikarya</taxon>
        <taxon>Ascomycota</taxon>
        <taxon>Pezizomycotina</taxon>
        <taxon>Eurotiomycetes</taxon>
        <taxon>Eurotiomycetidae</taxon>
        <taxon>Eurotiales</taxon>
        <taxon>Trichocomaceae</taxon>
        <taxon>Talaromyces</taxon>
        <taxon>Talaromyces sect. Talaromyces</taxon>
    </lineage>
</organism>
<evidence type="ECO:0000256" key="3">
    <source>
        <dbReference type="ARBA" id="ARBA00023015"/>
    </source>
</evidence>
<dbReference type="InterPro" id="IPR007219">
    <property type="entry name" value="XnlR_reg_dom"/>
</dbReference>
<keyword evidence="2" id="KW-0862">Zinc</keyword>
<dbReference type="Pfam" id="PF04082">
    <property type="entry name" value="Fungal_trans"/>
    <property type="match status" value="1"/>
</dbReference>
<keyword evidence="5" id="KW-0539">Nucleus</keyword>
<dbReference type="GO" id="GO:0003677">
    <property type="term" value="F:DNA binding"/>
    <property type="evidence" value="ECO:0007669"/>
    <property type="project" value="InterPro"/>
</dbReference>
<dbReference type="STRING" id="1196081.A0A364KQX7"/>
<gene>
    <name evidence="7" type="ORF">BHQ10_001958</name>
</gene>
<keyword evidence="1" id="KW-0479">Metal-binding</keyword>
<protein>
    <recommendedName>
        <fullName evidence="6">Xylanolytic transcriptional activator regulatory domain-containing protein</fullName>
    </recommendedName>
</protein>
<dbReference type="RefSeq" id="XP_040730463.1">
    <property type="nucleotide sequence ID" value="XM_040874050.1"/>
</dbReference>
<dbReference type="GO" id="GO:0008270">
    <property type="term" value="F:zinc ion binding"/>
    <property type="evidence" value="ECO:0007669"/>
    <property type="project" value="InterPro"/>
</dbReference>
<accession>A0A364KQX7</accession>
<dbReference type="OrthoDB" id="40579at2759"/>
<comment type="caution">
    <text evidence="7">The sequence shown here is derived from an EMBL/GenBank/DDBJ whole genome shotgun (WGS) entry which is preliminary data.</text>
</comment>
<dbReference type="PANTHER" id="PTHR47660:SF2">
    <property type="entry name" value="TRANSCRIPTION FACTOR WITH C2H2 AND ZN(2)-CYS(6) DNA BINDING DOMAIN (EUROFUNG)"/>
    <property type="match status" value="1"/>
</dbReference>
<reference evidence="7 8" key="1">
    <citation type="journal article" date="2017" name="Biotechnol. Biofuels">
        <title>Differential beta-glucosidase expression as a function of carbon source availability in Talaromyces amestolkiae: a genomic and proteomic approach.</title>
        <authorList>
            <person name="de Eugenio L.I."/>
            <person name="Mendez-Liter J.A."/>
            <person name="Nieto-Dominguez M."/>
            <person name="Alonso L."/>
            <person name="Gil-Munoz J."/>
            <person name="Barriuso J."/>
            <person name="Prieto A."/>
            <person name="Martinez M.J."/>
        </authorList>
    </citation>
    <scope>NUCLEOTIDE SEQUENCE [LARGE SCALE GENOMIC DNA]</scope>
    <source>
        <strain evidence="7 8">CIB</strain>
    </source>
</reference>